<dbReference type="OrthoDB" id="7789073at2"/>
<dbReference type="Proteomes" id="UP000244932">
    <property type="component" value="Unassembled WGS sequence"/>
</dbReference>
<evidence type="ECO:0000313" key="9">
    <source>
        <dbReference type="EMBL" id="SPF30897.1"/>
    </source>
</evidence>
<dbReference type="PANTHER" id="PTHR11552:SF147">
    <property type="entry name" value="CHOLINE DEHYDROGENASE, MITOCHONDRIAL"/>
    <property type="match status" value="1"/>
</dbReference>
<evidence type="ECO:0000256" key="3">
    <source>
        <dbReference type="ARBA" id="ARBA00022630"/>
    </source>
</evidence>
<evidence type="ECO:0000259" key="8">
    <source>
        <dbReference type="PROSITE" id="PS00624"/>
    </source>
</evidence>
<dbReference type="RefSeq" id="WP_108783587.1">
    <property type="nucleotide sequence ID" value="NZ_OMKW01000004.1"/>
</dbReference>
<dbReference type="Gene3D" id="3.30.560.10">
    <property type="entry name" value="Glucose Oxidase, domain 3"/>
    <property type="match status" value="1"/>
</dbReference>
<dbReference type="PANTHER" id="PTHR11552">
    <property type="entry name" value="GLUCOSE-METHANOL-CHOLINE GMC OXIDOREDUCTASE"/>
    <property type="match status" value="1"/>
</dbReference>
<dbReference type="EMBL" id="OMKW01000004">
    <property type="protein sequence ID" value="SPF30897.1"/>
    <property type="molecule type" value="Genomic_DNA"/>
</dbReference>
<dbReference type="Pfam" id="PF05199">
    <property type="entry name" value="GMC_oxred_C"/>
    <property type="match status" value="1"/>
</dbReference>
<feature type="domain" description="Glucose-methanol-choline oxidoreductase N-terminal" evidence="7">
    <location>
        <begin position="80"/>
        <end position="103"/>
    </location>
</feature>
<comment type="similarity">
    <text evidence="2 6">Belongs to the GMC oxidoreductase family.</text>
</comment>
<dbReference type="PIRSF" id="PIRSF000137">
    <property type="entry name" value="Alcohol_oxidase"/>
    <property type="match status" value="1"/>
</dbReference>
<dbReference type="PROSITE" id="PS00624">
    <property type="entry name" value="GMC_OXRED_2"/>
    <property type="match status" value="1"/>
</dbReference>
<dbReference type="GO" id="GO:0016614">
    <property type="term" value="F:oxidoreductase activity, acting on CH-OH group of donors"/>
    <property type="evidence" value="ECO:0007669"/>
    <property type="project" value="InterPro"/>
</dbReference>
<evidence type="ECO:0000256" key="2">
    <source>
        <dbReference type="ARBA" id="ARBA00010790"/>
    </source>
</evidence>
<organism evidence="9 10">
    <name type="scientific">Pontivivens insulae</name>
    <dbReference type="NCBI Taxonomy" id="1639689"/>
    <lineage>
        <taxon>Bacteria</taxon>
        <taxon>Pseudomonadati</taxon>
        <taxon>Pseudomonadota</taxon>
        <taxon>Alphaproteobacteria</taxon>
        <taxon>Rhodobacterales</taxon>
        <taxon>Paracoccaceae</taxon>
        <taxon>Pontivivens</taxon>
    </lineage>
</organism>
<sequence length="500" mass="53280">MADADLIIVGAGSAGCALAGRLAELGHKRILVLEAGPSDAHPLVRMPFGLVWLMGSGRDWSYRSTAQAHAAGRDISVPRGRMVGGSGSINSMVWFRGQRSDFDGWNVPGWDADAVWPSFEGVEAAVRPGPLPDPHRLTRDLAQIFPGQSVPVPEAESAGPFRVNMRRGRRWSAADAFLRPALRTGAVELRTGCEVDRLIFEEGRAVGVLLGDGRRVRAARGVVMACGSIGSPAILMRSGIGPAAHLHALGIEPLADRQEIGRNLHDHPAVPVFHEGAGSGYGLTVGQLPLWALAPLRWSLTGRGRFASNSVEGGMFFDASGQGGAPDCQVHFIPARLGHKGRAIGWGAGYYADVCLCRPKSRGVLQLKSPDWRTAPDIDLNLFSVDEDLEVLAQGLARLRSLLAQAPFGKRHAPEVFPGPALKGHDALREDIRARCGTAYHPVGTLRMGKESTAPVAPDLRLRGVEGVWVADASIMPNVTSANTNAPSMMIGWHGAALMT</sequence>
<dbReference type="PROSITE" id="PS00623">
    <property type="entry name" value="GMC_OXRED_1"/>
    <property type="match status" value="1"/>
</dbReference>
<keyword evidence="3 6" id="KW-0285">Flavoprotein</keyword>
<evidence type="ECO:0000313" key="10">
    <source>
        <dbReference type="Proteomes" id="UP000244932"/>
    </source>
</evidence>
<evidence type="ECO:0000256" key="4">
    <source>
        <dbReference type="ARBA" id="ARBA00022827"/>
    </source>
</evidence>
<feature type="binding site" evidence="5">
    <location>
        <begin position="90"/>
        <end position="93"/>
    </location>
    <ligand>
        <name>FAD</name>
        <dbReference type="ChEBI" id="CHEBI:57692"/>
    </ligand>
</feature>
<gene>
    <name evidence="9" type="primary">alkJ_4</name>
    <name evidence="9" type="ORF">POI8812_03242</name>
</gene>
<comment type="cofactor">
    <cofactor evidence="1 5">
        <name>FAD</name>
        <dbReference type="ChEBI" id="CHEBI:57692"/>
    </cofactor>
</comment>
<dbReference type="EC" id="1.1.99.-" evidence="9"/>
<dbReference type="SUPFAM" id="SSF51905">
    <property type="entry name" value="FAD/NAD(P)-binding domain"/>
    <property type="match status" value="1"/>
</dbReference>
<dbReference type="SUPFAM" id="SSF54373">
    <property type="entry name" value="FAD-linked reductases, C-terminal domain"/>
    <property type="match status" value="1"/>
</dbReference>
<dbReference type="Gene3D" id="3.50.50.60">
    <property type="entry name" value="FAD/NAD(P)-binding domain"/>
    <property type="match status" value="1"/>
</dbReference>
<dbReference type="Pfam" id="PF00732">
    <property type="entry name" value="GMC_oxred_N"/>
    <property type="match status" value="1"/>
</dbReference>
<feature type="binding site" evidence="5">
    <location>
        <position position="195"/>
    </location>
    <ligand>
        <name>FAD</name>
        <dbReference type="ChEBI" id="CHEBI:57692"/>
    </ligand>
</feature>
<proteinExistence type="inferred from homology"/>
<dbReference type="GO" id="GO:0050660">
    <property type="term" value="F:flavin adenine dinucleotide binding"/>
    <property type="evidence" value="ECO:0007669"/>
    <property type="project" value="InterPro"/>
</dbReference>
<keyword evidence="9" id="KW-0560">Oxidoreductase</keyword>
<evidence type="ECO:0000256" key="5">
    <source>
        <dbReference type="PIRSR" id="PIRSR000137-2"/>
    </source>
</evidence>
<dbReference type="InterPro" id="IPR036188">
    <property type="entry name" value="FAD/NAD-bd_sf"/>
</dbReference>
<feature type="domain" description="Glucose-methanol-choline oxidoreductase N-terminal" evidence="8">
    <location>
        <begin position="227"/>
        <end position="241"/>
    </location>
</feature>
<keyword evidence="4 5" id="KW-0274">FAD</keyword>
<evidence type="ECO:0000259" key="7">
    <source>
        <dbReference type="PROSITE" id="PS00623"/>
    </source>
</evidence>
<dbReference type="InterPro" id="IPR012132">
    <property type="entry name" value="GMC_OxRdtase"/>
</dbReference>
<accession>A0A2R8AFC2</accession>
<reference evidence="9 10" key="1">
    <citation type="submission" date="2018-03" db="EMBL/GenBank/DDBJ databases">
        <authorList>
            <person name="Keele B.F."/>
        </authorList>
    </citation>
    <scope>NUCLEOTIDE SEQUENCE [LARGE SCALE GENOMIC DNA]</scope>
    <source>
        <strain evidence="9 10">CeCT 8812</strain>
    </source>
</reference>
<evidence type="ECO:0000256" key="6">
    <source>
        <dbReference type="RuleBase" id="RU003968"/>
    </source>
</evidence>
<dbReference type="InterPro" id="IPR007867">
    <property type="entry name" value="GMC_OxRtase_C"/>
</dbReference>
<evidence type="ECO:0000256" key="1">
    <source>
        <dbReference type="ARBA" id="ARBA00001974"/>
    </source>
</evidence>
<keyword evidence="10" id="KW-1185">Reference proteome</keyword>
<protein>
    <submittedName>
        <fullName evidence="9">Alcohol dehydrogenase [acceptor]</fullName>
        <ecNumber evidence="9">1.1.99.-</ecNumber>
    </submittedName>
</protein>
<name>A0A2R8AFC2_9RHOB</name>
<dbReference type="AlphaFoldDB" id="A0A2R8AFC2"/>
<dbReference type="InterPro" id="IPR000172">
    <property type="entry name" value="GMC_OxRdtase_N"/>
</dbReference>